<dbReference type="InterPro" id="IPR007863">
    <property type="entry name" value="Peptidase_M16_C"/>
</dbReference>
<feature type="domain" description="Peptidase M16 C-terminal" evidence="4">
    <location>
        <begin position="211"/>
        <end position="383"/>
    </location>
</feature>
<evidence type="ECO:0000259" key="3">
    <source>
        <dbReference type="Pfam" id="PF00675"/>
    </source>
</evidence>
<organism evidence="5 6">
    <name type="scientific">Acanthopleuribacter pedis</name>
    <dbReference type="NCBI Taxonomy" id="442870"/>
    <lineage>
        <taxon>Bacteria</taxon>
        <taxon>Pseudomonadati</taxon>
        <taxon>Acidobacteriota</taxon>
        <taxon>Holophagae</taxon>
        <taxon>Acanthopleuribacterales</taxon>
        <taxon>Acanthopleuribacteraceae</taxon>
        <taxon>Acanthopleuribacter</taxon>
    </lineage>
</organism>
<dbReference type="Pfam" id="PF05193">
    <property type="entry name" value="Peptidase_M16_C"/>
    <property type="match status" value="2"/>
</dbReference>
<evidence type="ECO:0000256" key="1">
    <source>
        <dbReference type="ARBA" id="ARBA00007261"/>
    </source>
</evidence>
<comment type="caution">
    <text evidence="5">The sequence shown here is derived from an EMBL/GenBank/DDBJ whole genome shotgun (WGS) entry which is preliminary data.</text>
</comment>
<name>A0A8J7QCX7_9BACT</name>
<dbReference type="EMBL" id="JAFREP010000007">
    <property type="protein sequence ID" value="MBO1318716.1"/>
    <property type="molecule type" value="Genomic_DNA"/>
</dbReference>
<feature type="signal peptide" evidence="2">
    <location>
        <begin position="1"/>
        <end position="24"/>
    </location>
</feature>
<evidence type="ECO:0000313" key="5">
    <source>
        <dbReference type="EMBL" id="MBO1318716.1"/>
    </source>
</evidence>
<comment type="similarity">
    <text evidence="1">Belongs to the peptidase M16 family.</text>
</comment>
<keyword evidence="6" id="KW-1185">Reference proteome</keyword>
<proteinExistence type="inferred from homology"/>
<dbReference type="Pfam" id="PF00675">
    <property type="entry name" value="Peptidase_M16"/>
    <property type="match status" value="2"/>
</dbReference>
<dbReference type="Gene3D" id="3.30.830.10">
    <property type="entry name" value="Metalloenzyme, LuxS/M16 peptidase-like"/>
    <property type="match status" value="4"/>
</dbReference>
<evidence type="ECO:0000259" key="4">
    <source>
        <dbReference type="Pfam" id="PF05193"/>
    </source>
</evidence>
<evidence type="ECO:0000313" key="6">
    <source>
        <dbReference type="Proteomes" id="UP000664417"/>
    </source>
</evidence>
<dbReference type="PANTHER" id="PTHR11851:SF49">
    <property type="entry name" value="MITOCHONDRIAL-PROCESSING PEPTIDASE SUBUNIT ALPHA"/>
    <property type="match status" value="1"/>
</dbReference>
<gene>
    <name evidence="5" type="ORF">J3U88_09610</name>
</gene>
<dbReference type="InterPro" id="IPR011249">
    <property type="entry name" value="Metalloenz_LuxS/M16"/>
</dbReference>
<protein>
    <submittedName>
        <fullName evidence="5">Insulinase family protein</fullName>
    </submittedName>
</protein>
<dbReference type="InterPro" id="IPR011765">
    <property type="entry name" value="Pept_M16_N"/>
</dbReference>
<evidence type="ECO:0000256" key="2">
    <source>
        <dbReference type="SAM" id="SignalP"/>
    </source>
</evidence>
<dbReference type="RefSeq" id="WP_207858378.1">
    <property type="nucleotide sequence ID" value="NZ_JAFREP010000007.1"/>
</dbReference>
<dbReference type="Proteomes" id="UP000664417">
    <property type="component" value="Unassembled WGS sequence"/>
</dbReference>
<dbReference type="GO" id="GO:0046872">
    <property type="term" value="F:metal ion binding"/>
    <property type="evidence" value="ECO:0007669"/>
    <property type="project" value="InterPro"/>
</dbReference>
<dbReference type="InterPro" id="IPR050361">
    <property type="entry name" value="MPP/UQCRC_Complex"/>
</dbReference>
<dbReference type="PANTHER" id="PTHR11851">
    <property type="entry name" value="METALLOPROTEASE"/>
    <property type="match status" value="1"/>
</dbReference>
<feature type="domain" description="Peptidase M16 N-terminal" evidence="3">
    <location>
        <begin position="60"/>
        <end position="189"/>
    </location>
</feature>
<accession>A0A8J7QCX7</accession>
<dbReference type="SUPFAM" id="SSF63411">
    <property type="entry name" value="LuxS/MPP-like metallohydrolase"/>
    <property type="match status" value="4"/>
</dbReference>
<feature type="domain" description="Peptidase M16 N-terminal" evidence="3">
    <location>
        <begin position="488"/>
        <end position="620"/>
    </location>
</feature>
<keyword evidence="2" id="KW-0732">Signal</keyword>
<dbReference type="AlphaFoldDB" id="A0A8J7QCX7"/>
<feature type="chain" id="PRO_5035266007" evidence="2">
    <location>
        <begin position="25"/>
        <end position="949"/>
    </location>
</feature>
<feature type="domain" description="Peptidase M16 C-terminal" evidence="4">
    <location>
        <begin position="633"/>
        <end position="826"/>
    </location>
</feature>
<sequence>MNVSRCLVWALVFSLFLGVSTLQADDHEEGTAIFPYKYHLKDFDNGLRVIVIPTGIPNLVSLQIPVQTGSRNEVEPGKSGFAHFFEHMMFRGSENISSEEYNATLKNIGADQNAYTTDDFTNYHITFSKDDLDTVMRLEADRFRYLSYPEADFKTEARAILGEYNKNSANPIMKILERQRDLAFSNHTYRHTTMGFLKDIKDMPNQFEYSREFFKRYYRPEKIVIVLAGDVDPEGAFGLVEKYWGDWERGTYESDIPTEPAPTGPKYEHIAWPAPTLPMVAVGFRGPAVSETELDMAAMDIIAEIAFSSSSPLYQKLVLKEQKANSVQNYFPNRIDPYLVTAFAQLKSADDIAAARDDILAAFANLRTEKVAEQRLNEIKDNLKYSFAMGLTSSNDIASALVPWLALTRDPESINRYYRLYDQITPDVVHRVANTYFVDHGLVVVTVAQGEIAEDLQGHGSIEGIVTKSKETVDSKVKTHLIESPSPVLNFRFMFHTGAAVQKPEHAGIAALTTAMIANGGSKTLDYSAIQKAFFPMATGFGVQVDKEMTVFRGSIHQDNLDTYYTIIKDQMLQPAWDEDDFERVKNQLKSSITINLRSNNDEELGKEVLYEFIYQGHPYGTLNAGHISKIDKLTLADLKAFYAEHFTQNNLTVGMAGNFPEGFADRVKRDFAALPEGKPAAKMELPAPKTIDGLHVQIVEKETRATALSMGFPIEVNRSHPDFAALWLARSYFGEHRSTNSYLFQRMRELRGMNYGDYAYIEYFPNGMFLTQPNPNYARQQQIFQIWVRPVPPEQAAFALRIAKYELDKLVKDGMSKKDFEATRNFLIKFVNVLTGSDNRRLGYAMDSEFYGMKDFNQSMVAALKKLKLKDVNRAIKKHLQGDNMKIVFITKDAQGLADQLLSGEPTPIQYGSEKPAEILEEDKIIEKYPIKLSKENVEIIPVDKVFN</sequence>
<reference evidence="5" key="1">
    <citation type="submission" date="2021-03" db="EMBL/GenBank/DDBJ databases">
        <authorList>
            <person name="Wang G."/>
        </authorList>
    </citation>
    <scope>NUCLEOTIDE SEQUENCE</scope>
    <source>
        <strain evidence="5">KCTC 12899</strain>
    </source>
</reference>